<dbReference type="PROSITE" id="PS01125">
    <property type="entry name" value="ROK"/>
    <property type="match status" value="1"/>
</dbReference>
<dbReference type="EMBL" id="AL939128">
    <property type="protein sequence ID" value="CAD55380.1"/>
    <property type="molecule type" value="Genomic_DNA"/>
</dbReference>
<dbReference type="SUPFAM" id="SSF53067">
    <property type="entry name" value="Actin-like ATPase domain"/>
    <property type="match status" value="1"/>
</dbReference>
<dbReference type="Pfam" id="PF00480">
    <property type="entry name" value="ROK"/>
    <property type="match status" value="1"/>
</dbReference>
<dbReference type="Proteomes" id="UP000001973">
    <property type="component" value="Chromosome"/>
</dbReference>
<evidence type="ECO:0000256" key="1">
    <source>
        <dbReference type="ARBA" id="ARBA00006479"/>
    </source>
</evidence>
<dbReference type="PATRIC" id="fig|100226.15.peg.6671"/>
<dbReference type="EMBL" id="AL645882">
    <property type="protein sequence ID" value="CAD55380.1"/>
    <property type="molecule type" value="Genomic_DNA"/>
</dbReference>
<feature type="region of interest" description="Disordered" evidence="2">
    <location>
        <begin position="33"/>
        <end position="62"/>
    </location>
</feature>
<dbReference type="InterPro" id="IPR000600">
    <property type="entry name" value="ROK"/>
</dbReference>
<dbReference type="eggNOG" id="COG1940">
    <property type="taxonomic scope" value="Bacteria"/>
</dbReference>
<dbReference type="Gene3D" id="1.10.10.10">
    <property type="entry name" value="Winged helix-like DNA-binding domain superfamily/Winged helix DNA-binding domain"/>
    <property type="match status" value="1"/>
</dbReference>
<comment type="similarity">
    <text evidence="1">Belongs to the ROK (NagC/XylR) family.</text>
</comment>
<dbReference type="InterPro" id="IPR043129">
    <property type="entry name" value="ATPase_NBD"/>
</dbReference>
<evidence type="ECO:0000313" key="4">
    <source>
        <dbReference type="Proteomes" id="UP000001973"/>
    </source>
</evidence>
<evidence type="ECO:0000313" key="3">
    <source>
        <dbReference type="EMBL" id="CAD55380.1"/>
    </source>
</evidence>
<dbReference type="InParanoid" id="Q8CJM5"/>
<reference evidence="3 4" key="2">
    <citation type="journal article" date="2002" name="Nature">
        <title>Complete genome sequence of the model actinomycete Streptomyces coelicolor A3(2).</title>
        <authorList>
            <person name="Bentley S.D."/>
            <person name="Chater K.F."/>
            <person name="Cerdeno-Tarraga A.M."/>
            <person name="Challis G.L."/>
            <person name="Thomson N.R."/>
            <person name="James K.D."/>
            <person name="Harris D.E."/>
            <person name="Quail M.A."/>
            <person name="Kieser H."/>
            <person name="Harper D."/>
            <person name="Bateman A."/>
            <person name="Brown S."/>
            <person name="Chandra G."/>
            <person name="Chen C.W."/>
            <person name="Collins M."/>
            <person name="Cronin A."/>
            <person name="Fraser A."/>
            <person name="Goble A."/>
            <person name="Hidalgo J."/>
            <person name="Hornsby T."/>
            <person name="Howarth S."/>
            <person name="Huang C.H."/>
            <person name="Kieser T."/>
            <person name="Larke L."/>
            <person name="Murphy L."/>
            <person name="Oliver K."/>
            <person name="O'Neil S."/>
            <person name="Rabbinowitsch E."/>
            <person name="Rajandream M.A."/>
            <person name="Rutherford K."/>
            <person name="Rutter S."/>
            <person name="Seeger K."/>
            <person name="Saunders D."/>
            <person name="Sharp S."/>
            <person name="Squares R."/>
            <person name="Squares S."/>
            <person name="Taylor K."/>
            <person name="Warren T."/>
            <person name="Wietzorrek A."/>
            <person name="Woodward J."/>
            <person name="Barrell B.G."/>
            <person name="Parkhill J."/>
            <person name="Hopwood D.A."/>
        </authorList>
    </citation>
    <scope>NUCLEOTIDE SEQUENCE [LARGE SCALE GENOMIC DNA]</scope>
    <source>
        <strain evidence="4">ATCC BAA-471 / A3(2) / M145</strain>
    </source>
</reference>
<dbReference type="OrthoDB" id="3189808at2"/>
<name>Q8CJM5_STRCO</name>
<keyword evidence="4" id="KW-1185">Reference proteome</keyword>
<evidence type="ECO:0000256" key="2">
    <source>
        <dbReference type="SAM" id="MobiDB-lite"/>
    </source>
</evidence>
<dbReference type="InterPro" id="IPR049874">
    <property type="entry name" value="ROK_cs"/>
</dbReference>
<sequence length="460" mass="47320">MSGAVPCRTLLCPLSGESSQQFVRDFFPHPAPTATFPPKASHADKSRTWPETGGPKADRGGEGLVRRMTARPANTHQARLLQLLRDGGPNSRAQLGDQVDLSRSKLAVEVDRLLETGLVVADGLAASRGGRRSHNVRLNPELRFLGVDIGATSVDVAVTNAELEILGHINQPLDVREGPVAVFEQVLSMAAKLRASGLAEGFDGAGIGVPGPVRFPEGVPVAPPIMPGWDGFPVREALSQELGCPVMVDNDVNLMALGEQHAGVARTQHDFLVVKIGTGIGCGIVVGGEVYRGTTGSAGDIGHIQAVPDGRQCACGNRGCLEAHFSGAALARDATEAAEQGQSAELANRLEANGGLSAADVAAAAAAGDATALDLIREGGRSTGQVIAGLVSFFNPGLVVIGGGVTGLGHNLLAAIRTQVYRQSLPLATGNLPIVLGELGPTAGVIGAARLISDHLFSPA</sequence>
<dbReference type="PANTHER" id="PTHR18964:SF173">
    <property type="entry name" value="GLUCOKINASE"/>
    <property type="match status" value="1"/>
</dbReference>
<organism evidence="3 4">
    <name type="scientific">Streptomyces coelicolor (strain ATCC BAA-471 / A3(2) / M145)</name>
    <dbReference type="NCBI Taxonomy" id="100226"/>
    <lineage>
        <taxon>Bacteria</taxon>
        <taxon>Bacillati</taxon>
        <taxon>Actinomycetota</taxon>
        <taxon>Actinomycetes</taxon>
        <taxon>Kitasatosporales</taxon>
        <taxon>Streptomycetaceae</taxon>
        <taxon>Streptomyces</taxon>
        <taxon>Streptomyces albidoflavus group</taxon>
    </lineage>
</organism>
<dbReference type="InterPro" id="IPR036388">
    <property type="entry name" value="WH-like_DNA-bd_sf"/>
</dbReference>
<dbReference type="SUPFAM" id="SSF46785">
    <property type="entry name" value="Winged helix' DNA-binding domain"/>
    <property type="match status" value="1"/>
</dbReference>
<dbReference type="PIR" id="T35008">
    <property type="entry name" value="T35008"/>
</dbReference>
<dbReference type="KEGG" id="sco:SCO6566"/>
<dbReference type="PIR" id="T34923">
    <property type="entry name" value="T34923"/>
</dbReference>
<accession>Q8CJM5</accession>
<dbReference type="STRING" id="100226.gene:17764223"/>
<dbReference type="PANTHER" id="PTHR18964">
    <property type="entry name" value="ROK (REPRESSOR, ORF, KINASE) FAMILY"/>
    <property type="match status" value="1"/>
</dbReference>
<dbReference type="PhylomeDB" id="Q8CJM5"/>
<gene>
    <name evidence="3" type="ordered locus">SCO6566</name>
    <name evidence="3" type="ORF">SC3F9.01</name>
    <name evidence="3" type="ORF">SC4B5.16</name>
</gene>
<proteinExistence type="inferred from homology"/>
<dbReference type="AlphaFoldDB" id="Q8CJM5"/>
<dbReference type="PaxDb" id="100226-SCO6566"/>
<dbReference type="eggNOG" id="COG3355">
    <property type="taxonomic scope" value="Bacteria"/>
</dbReference>
<dbReference type="InterPro" id="IPR036390">
    <property type="entry name" value="WH_DNA-bd_sf"/>
</dbReference>
<dbReference type="HOGENOM" id="CLU_036604_13_3_11"/>
<reference evidence="3 4" key="1">
    <citation type="journal article" date="1996" name="Mol. Microbiol.">
        <title>A set of ordered cosmids and a detailed genetic and physical map for the 8 Mb Streptomyces coelicolor A3(2) chromosome.</title>
        <authorList>
            <person name="Redenbach M."/>
            <person name="Kieser H.M."/>
            <person name="Denapaite D."/>
            <person name="Eichner A."/>
            <person name="Cullum J."/>
            <person name="Kinashi H."/>
            <person name="Hopwood D.A."/>
        </authorList>
    </citation>
    <scope>NUCLEOTIDE SEQUENCE [LARGE SCALE GENOMIC DNA]</scope>
    <source>
        <strain evidence="4">ATCC BAA-471 / A3(2) / M145</strain>
    </source>
</reference>
<protein>
    <submittedName>
        <fullName evidence="3">ROK family protein</fullName>
    </submittedName>
</protein>
<dbReference type="Gene3D" id="3.30.420.40">
    <property type="match status" value="2"/>
</dbReference>